<reference evidence="2 3" key="1">
    <citation type="submission" date="2020-04" db="EMBL/GenBank/DDBJ databases">
        <title>Rhodospirillaceae bacterium KN72 isolated from deep sea.</title>
        <authorList>
            <person name="Zhang D.-C."/>
        </authorList>
    </citation>
    <scope>NUCLEOTIDE SEQUENCE [LARGE SCALE GENOMIC DNA]</scope>
    <source>
        <strain evidence="2 3">KN72</strain>
    </source>
</reference>
<dbReference type="SMART" id="SM00091">
    <property type="entry name" value="PAS"/>
    <property type="match status" value="1"/>
</dbReference>
<dbReference type="Pfam" id="PF00989">
    <property type="entry name" value="PAS"/>
    <property type="match status" value="1"/>
</dbReference>
<dbReference type="GO" id="GO:0006355">
    <property type="term" value="P:regulation of DNA-templated transcription"/>
    <property type="evidence" value="ECO:0007669"/>
    <property type="project" value="InterPro"/>
</dbReference>
<protein>
    <submittedName>
        <fullName evidence="2">PAS domain S-box protein</fullName>
    </submittedName>
</protein>
<sequence length="397" mass="44049">MGKDATTVTEMTDILCRDGSILHVCPTQEAAMGLAAGEMTGAPWSDIYPLPSRERLEGLFAQTRPGPHVVRLDLRRATGGPTISTTAVATLYDDANHGACLRLVKWRQGGSLDDVARLAEENEILSSILAASDDAGWCMEWREPLDLSAPEQEIVRQVFENGPRWRFCNDAMARLYRTPEGEDFNLRPVHETFQRSPENETFVRSLIRANFDVNGAPSRDLRYDGMYIEVENDVRGHIRGNRLYRMWGTVRDVSKHARRAAGLREEIDTLRSIIEAVPDAVLVVDRDGAILRINLAAEELLHVTPDILPERNLKDLIDLPSGLSALFSSTASTIPRHPNRIFPVGIPGAGSNLRAELTARPLTLRGNDYLVLSLRPRMGSAGAGETRDSLVKLRAER</sequence>
<dbReference type="InterPro" id="IPR000014">
    <property type="entry name" value="PAS"/>
</dbReference>
<gene>
    <name evidence="2" type="ORF">HH303_13235</name>
</gene>
<dbReference type="CDD" id="cd00130">
    <property type="entry name" value="PAS"/>
    <property type="match status" value="1"/>
</dbReference>
<name>A0A7Y0E2T5_9PROT</name>
<organism evidence="2 3">
    <name type="scientific">Pacificispira spongiicola</name>
    <dbReference type="NCBI Taxonomy" id="2729598"/>
    <lineage>
        <taxon>Bacteria</taxon>
        <taxon>Pseudomonadati</taxon>
        <taxon>Pseudomonadota</taxon>
        <taxon>Alphaproteobacteria</taxon>
        <taxon>Rhodospirillales</taxon>
        <taxon>Rhodospirillaceae</taxon>
        <taxon>Pacificispira</taxon>
    </lineage>
</organism>
<dbReference type="InterPro" id="IPR013767">
    <property type="entry name" value="PAS_fold"/>
</dbReference>
<dbReference type="EMBL" id="JABBNT010000004">
    <property type="protein sequence ID" value="NMM45451.1"/>
    <property type="molecule type" value="Genomic_DNA"/>
</dbReference>
<dbReference type="SUPFAM" id="SSF55785">
    <property type="entry name" value="PYP-like sensor domain (PAS domain)"/>
    <property type="match status" value="2"/>
</dbReference>
<dbReference type="NCBIfam" id="TIGR00229">
    <property type="entry name" value="sensory_box"/>
    <property type="match status" value="1"/>
</dbReference>
<dbReference type="AlphaFoldDB" id="A0A7Y0E2T5"/>
<feature type="domain" description="PAS" evidence="1">
    <location>
        <begin position="266"/>
        <end position="319"/>
    </location>
</feature>
<comment type="caution">
    <text evidence="2">The sequence shown here is derived from an EMBL/GenBank/DDBJ whole genome shotgun (WGS) entry which is preliminary data.</text>
</comment>
<keyword evidence="3" id="KW-1185">Reference proteome</keyword>
<dbReference type="Gene3D" id="3.30.450.20">
    <property type="entry name" value="PAS domain"/>
    <property type="match status" value="1"/>
</dbReference>
<dbReference type="Proteomes" id="UP000539372">
    <property type="component" value="Unassembled WGS sequence"/>
</dbReference>
<dbReference type="PROSITE" id="PS50112">
    <property type="entry name" value="PAS"/>
    <property type="match status" value="1"/>
</dbReference>
<evidence type="ECO:0000259" key="1">
    <source>
        <dbReference type="PROSITE" id="PS50112"/>
    </source>
</evidence>
<dbReference type="InterPro" id="IPR035965">
    <property type="entry name" value="PAS-like_dom_sf"/>
</dbReference>
<evidence type="ECO:0000313" key="3">
    <source>
        <dbReference type="Proteomes" id="UP000539372"/>
    </source>
</evidence>
<dbReference type="RefSeq" id="WP_169625851.1">
    <property type="nucleotide sequence ID" value="NZ_JABBNT010000004.1"/>
</dbReference>
<accession>A0A7Y0E2T5</accession>
<proteinExistence type="predicted"/>
<evidence type="ECO:0000313" key="2">
    <source>
        <dbReference type="EMBL" id="NMM45451.1"/>
    </source>
</evidence>